<dbReference type="SUPFAM" id="SSF52317">
    <property type="entry name" value="Class I glutamine amidotransferase-like"/>
    <property type="match status" value="1"/>
</dbReference>
<comment type="catalytic activity">
    <reaction evidence="8">
        <text>5-[(5-phospho-1-deoxy-D-ribulos-1-ylimino)methylamino]-1-(5-phospho-beta-D-ribosyl)imidazole-4-carboxamide + L-glutamine = D-erythro-1-(imidazol-4-yl)glycerol 3-phosphate + 5-amino-1-(5-phospho-beta-D-ribosyl)imidazole-4-carboxamide + L-glutamate + H(+)</text>
        <dbReference type="Rhea" id="RHEA:24793"/>
        <dbReference type="ChEBI" id="CHEBI:15378"/>
        <dbReference type="ChEBI" id="CHEBI:29985"/>
        <dbReference type="ChEBI" id="CHEBI:58278"/>
        <dbReference type="ChEBI" id="CHEBI:58359"/>
        <dbReference type="ChEBI" id="CHEBI:58475"/>
        <dbReference type="ChEBI" id="CHEBI:58525"/>
        <dbReference type="EC" id="4.3.2.10"/>
    </reaction>
</comment>
<comment type="catalytic activity">
    <reaction evidence="9">
        <text>L-glutamine + H2O = L-glutamate + NH4(+)</text>
        <dbReference type="Rhea" id="RHEA:15889"/>
        <dbReference type="ChEBI" id="CHEBI:15377"/>
        <dbReference type="ChEBI" id="CHEBI:28938"/>
        <dbReference type="ChEBI" id="CHEBI:29985"/>
        <dbReference type="ChEBI" id="CHEBI:58359"/>
        <dbReference type="EC" id="3.5.1.2"/>
    </reaction>
</comment>
<sequence>MKALLIDYGSGNLRSAAKALEAAGFEVSVSSDPRAHLEASLLVLPGQGHFGQVMQAFRNSGFVDRVLAHLERGLPFLGICVGMQVLYQESEEAPGVRGLGLVEGVVRRFTQGRVPQMGWNRVRFAGAFQELSGRHFYFANSYYGPLTPYSLGQGEYEGTPFTALFGQGKPPGPPVPPGKEREGGPGLFSPGPPLLPGPLAG</sequence>
<comment type="subunit">
    <text evidence="2">Heterodimer of HisH and HisF.</text>
</comment>
<feature type="region of interest" description="Disordered" evidence="10">
    <location>
        <begin position="164"/>
        <end position="201"/>
    </location>
</feature>
<evidence type="ECO:0000256" key="1">
    <source>
        <dbReference type="ARBA" id="ARBA00005091"/>
    </source>
</evidence>
<keyword evidence="6" id="KW-0368">Histidine biosynthesis</keyword>
<reference evidence="13" key="1">
    <citation type="submission" date="2010-03" db="EMBL/GenBank/DDBJ databases">
        <title>The genome sequence of Thermus scotoductus SA-01.</title>
        <authorList>
            <person name="Gounder K."/>
            <person name="Liesegang H."/>
            <person name="Brzuszkiewicz E."/>
            <person name="Wollherr A."/>
            <person name="Daniel R."/>
            <person name="Gottschalk G."/>
            <person name="van Heerden E."/>
            <person name="Litthauer D."/>
        </authorList>
    </citation>
    <scope>NUCLEOTIDE SEQUENCE [LARGE SCALE GENOMIC DNA]</scope>
    <source>
        <strain evidence="13">ATCC 700910 / SA-01</strain>
    </source>
</reference>
<dbReference type="EMBL" id="CP001962">
    <property type="protein sequence ID" value="ADW21248.1"/>
    <property type="molecule type" value="Genomic_DNA"/>
</dbReference>
<evidence type="ECO:0000256" key="6">
    <source>
        <dbReference type="ARBA" id="ARBA00023102"/>
    </source>
</evidence>
<dbReference type="PROSITE" id="PS51274">
    <property type="entry name" value="GATASE_COBBQ"/>
    <property type="match status" value="1"/>
</dbReference>
<evidence type="ECO:0000256" key="7">
    <source>
        <dbReference type="ARBA" id="ARBA00023239"/>
    </source>
</evidence>
<dbReference type="Gene3D" id="3.40.50.880">
    <property type="match status" value="1"/>
</dbReference>
<protein>
    <submittedName>
        <fullName evidence="12">Imidazole glycerol phosphate synthase, glutamine amidotransferase subunit</fullName>
    </submittedName>
</protein>
<dbReference type="HOGENOM" id="CLU_071837_2_2_0"/>
<dbReference type="PIRSF" id="PIRSF000495">
    <property type="entry name" value="Amidotransf_hisH"/>
    <property type="match status" value="1"/>
</dbReference>
<evidence type="ECO:0000256" key="4">
    <source>
        <dbReference type="ARBA" id="ARBA00022801"/>
    </source>
</evidence>
<evidence type="ECO:0000256" key="3">
    <source>
        <dbReference type="ARBA" id="ARBA00022605"/>
    </source>
</evidence>
<dbReference type="NCBIfam" id="TIGR01855">
    <property type="entry name" value="IMP_synth_hisH"/>
    <property type="match status" value="1"/>
</dbReference>
<keyword evidence="5 12" id="KW-0315">Glutamine amidotransferase</keyword>
<feature type="domain" description="Glutamine amidotransferase" evidence="11">
    <location>
        <begin position="4"/>
        <end position="120"/>
    </location>
</feature>
<evidence type="ECO:0000313" key="13">
    <source>
        <dbReference type="Proteomes" id="UP000008087"/>
    </source>
</evidence>
<keyword evidence="3" id="KW-0028">Amino-acid biosynthesis</keyword>
<evidence type="ECO:0000256" key="10">
    <source>
        <dbReference type="SAM" id="MobiDB-lite"/>
    </source>
</evidence>
<dbReference type="PANTHER" id="PTHR42701">
    <property type="entry name" value="IMIDAZOLE GLYCEROL PHOSPHATE SYNTHASE SUBUNIT HISH"/>
    <property type="match status" value="1"/>
</dbReference>
<dbReference type="KEGG" id="tsc:TSC_c06190"/>
<dbReference type="GO" id="GO:0004359">
    <property type="term" value="F:glutaminase activity"/>
    <property type="evidence" value="ECO:0007669"/>
    <property type="project" value="UniProtKB-EC"/>
</dbReference>
<dbReference type="InterPro" id="IPR029062">
    <property type="entry name" value="Class_I_gatase-like"/>
</dbReference>
<evidence type="ECO:0000259" key="11">
    <source>
        <dbReference type="Pfam" id="PF00117"/>
    </source>
</evidence>
<dbReference type="MEROPS" id="C26.965"/>
<dbReference type="UniPathway" id="UPA00031">
    <property type="reaction ID" value="UER00010"/>
</dbReference>
<comment type="pathway">
    <text evidence="1">Amino-acid biosynthesis; L-histidine biosynthesis; L-histidine from 5-phospho-alpha-D-ribose 1-diphosphate: step 5/9.</text>
</comment>
<dbReference type="Pfam" id="PF00117">
    <property type="entry name" value="GATase"/>
    <property type="match status" value="1"/>
</dbReference>
<dbReference type="Proteomes" id="UP000008087">
    <property type="component" value="Chromosome"/>
</dbReference>
<name>E8PM93_THESS</name>
<dbReference type="GO" id="GO:0000105">
    <property type="term" value="P:L-histidine biosynthetic process"/>
    <property type="evidence" value="ECO:0007669"/>
    <property type="project" value="UniProtKB-UniPathway"/>
</dbReference>
<keyword evidence="4" id="KW-0378">Hydrolase</keyword>
<dbReference type="eggNOG" id="COG0118">
    <property type="taxonomic scope" value="Bacteria"/>
</dbReference>
<accession>E8PM93</accession>
<dbReference type="GO" id="GO:0000107">
    <property type="term" value="F:imidazoleglycerol-phosphate synthase activity"/>
    <property type="evidence" value="ECO:0007669"/>
    <property type="project" value="TreeGrafter"/>
</dbReference>
<organism evidence="12 13">
    <name type="scientific">Thermus scotoductus (strain ATCC 700910 / SA-01)</name>
    <dbReference type="NCBI Taxonomy" id="743525"/>
    <lineage>
        <taxon>Bacteria</taxon>
        <taxon>Thermotogati</taxon>
        <taxon>Deinococcota</taxon>
        <taxon>Deinococci</taxon>
        <taxon>Thermales</taxon>
        <taxon>Thermaceae</taxon>
        <taxon>Thermus</taxon>
    </lineage>
</organism>
<proteinExistence type="predicted"/>
<evidence type="ECO:0000256" key="2">
    <source>
        <dbReference type="ARBA" id="ARBA00011152"/>
    </source>
</evidence>
<feature type="compositionally biased region" description="Pro residues" evidence="10">
    <location>
        <begin position="190"/>
        <end position="201"/>
    </location>
</feature>
<dbReference type="PROSITE" id="PS51273">
    <property type="entry name" value="GATASE_TYPE_1"/>
    <property type="match status" value="1"/>
</dbReference>
<dbReference type="PANTHER" id="PTHR42701:SF1">
    <property type="entry name" value="IMIDAZOLE GLYCEROL PHOSPHATE SYNTHASE SUBUNIT HISH"/>
    <property type="match status" value="1"/>
</dbReference>
<dbReference type="STRING" id="743525.TSC_c06190"/>
<dbReference type="AlphaFoldDB" id="E8PM93"/>
<evidence type="ECO:0000256" key="5">
    <source>
        <dbReference type="ARBA" id="ARBA00022962"/>
    </source>
</evidence>
<keyword evidence="7" id="KW-0456">Lyase</keyword>
<gene>
    <name evidence="12" type="primary">hisH</name>
    <name evidence="12" type="ordered locus">TSC_c06190</name>
</gene>
<dbReference type="InterPro" id="IPR017926">
    <property type="entry name" value="GATASE"/>
</dbReference>
<reference evidence="12 13" key="2">
    <citation type="journal article" date="2011" name="BMC Genomics">
        <title>Sequence of the hyperplastic genome of the naturally competent Thermus scotoductus SA-01.</title>
        <authorList>
            <person name="Gounder K."/>
            <person name="Brzuszkiewicz E."/>
            <person name="Liesegang H."/>
            <person name="Wollherr A."/>
            <person name="Daniel R."/>
            <person name="Gottschalk G."/>
            <person name="Reva O."/>
            <person name="Kumwenda B."/>
            <person name="Srivastava M."/>
            <person name="Bricio C."/>
            <person name="Berenguer J."/>
            <person name="van Heerden E."/>
            <person name="Litthauer D."/>
        </authorList>
    </citation>
    <scope>NUCLEOTIDE SEQUENCE [LARGE SCALE GENOMIC DNA]</scope>
    <source>
        <strain evidence="13">ATCC 700910 / SA-01</strain>
    </source>
</reference>
<evidence type="ECO:0000256" key="9">
    <source>
        <dbReference type="ARBA" id="ARBA00049534"/>
    </source>
</evidence>
<evidence type="ECO:0000313" key="12">
    <source>
        <dbReference type="EMBL" id="ADW21248.1"/>
    </source>
</evidence>
<dbReference type="InterPro" id="IPR010139">
    <property type="entry name" value="Imidazole-glycPsynth_HisH"/>
</dbReference>
<evidence type="ECO:0000256" key="8">
    <source>
        <dbReference type="ARBA" id="ARBA00047838"/>
    </source>
</evidence>
<keyword evidence="12" id="KW-0808">Transferase</keyword>
<dbReference type="GO" id="GO:0016829">
    <property type="term" value="F:lyase activity"/>
    <property type="evidence" value="ECO:0007669"/>
    <property type="project" value="UniProtKB-KW"/>
</dbReference>